<gene>
    <name evidence="1" type="ORF">LVIROSA_LOCUS27265</name>
</gene>
<accession>A0AAU9NTS4</accession>
<dbReference type="PANTHER" id="PTHR11626">
    <property type="entry name" value="FARNESYL-DIPHOSPHATE FARNESYLTRANSFERASE"/>
    <property type="match status" value="1"/>
</dbReference>
<dbReference type="InterPro" id="IPR008949">
    <property type="entry name" value="Isoprenoid_synthase_dom_sf"/>
</dbReference>
<keyword evidence="2" id="KW-1185">Reference proteome</keyword>
<evidence type="ECO:0000313" key="1">
    <source>
        <dbReference type="EMBL" id="CAH1441183.1"/>
    </source>
</evidence>
<dbReference type="PANTHER" id="PTHR11626:SF2">
    <property type="entry name" value="SQUALENE SYNTHASE"/>
    <property type="match status" value="1"/>
</dbReference>
<comment type="caution">
    <text evidence="1">The sequence shown here is derived from an EMBL/GenBank/DDBJ whole genome shotgun (WGS) entry which is preliminary data.</text>
</comment>
<dbReference type="GO" id="GO:0005789">
    <property type="term" value="C:endoplasmic reticulum membrane"/>
    <property type="evidence" value="ECO:0007669"/>
    <property type="project" value="TreeGrafter"/>
</dbReference>
<reference evidence="1 2" key="1">
    <citation type="submission" date="2022-01" db="EMBL/GenBank/DDBJ databases">
        <authorList>
            <person name="Xiong W."/>
            <person name="Schranz E."/>
        </authorList>
    </citation>
    <scope>NUCLEOTIDE SEQUENCE [LARGE SCALE GENOMIC DNA]</scope>
</reference>
<protein>
    <submittedName>
        <fullName evidence="1">Uncharacterized protein</fullName>
    </submittedName>
</protein>
<name>A0AAU9NTS4_9ASTR</name>
<evidence type="ECO:0000313" key="2">
    <source>
        <dbReference type="Proteomes" id="UP001157418"/>
    </source>
</evidence>
<proteinExistence type="predicted"/>
<dbReference type="Proteomes" id="UP001157418">
    <property type="component" value="Unassembled WGS sequence"/>
</dbReference>
<dbReference type="GO" id="GO:0051996">
    <property type="term" value="F:squalene synthase [NAD(P)H] activity"/>
    <property type="evidence" value="ECO:0007669"/>
    <property type="project" value="InterPro"/>
</dbReference>
<dbReference type="AlphaFoldDB" id="A0AAU9NTS4"/>
<dbReference type="Gene3D" id="1.10.600.10">
    <property type="entry name" value="Farnesyl Diphosphate Synthase"/>
    <property type="match status" value="1"/>
</dbReference>
<sequence length="87" mass="9881">MGSLKAVLKHPDDFYPLLKLKMAAKKAEKQIPTEPHWGFCYPILHKVSRSFALVIQQLNPELRDVVSVINQTSSCFYVCSSSSWLTL</sequence>
<dbReference type="InterPro" id="IPR044844">
    <property type="entry name" value="Trans_IPPS_euk-type"/>
</dbReference>
<dbReference type="EMBL" id="CAKMRJ010005412">
    <property type="protein sequence ID" value="CAH1441183.1"/>
    <property type="molecule type" value="Genomic_DNA"/>
</dbReference>
<organism evidence="1 2">
    <name type="scientific">Lactuca virosa</name>
    <dbReference type="NCBI Taxonomy" id="75947"/>
    <lineage>
        <taxon>Eukaryota</taxon>
        <taxon>Viridiplantae</taxon>
        <taxon>Streptophyta</taxon>
        <taxon>Embryophyta</taxon>
        <taxon>Tracheophyta</taxon>
        <taxon>Spermatophyta</taxon>
        <taxon>Magnoliopsida</taxon>
        <taxon>eudicotyledons</taxon>
        <taxon>Gunneridae</taxon>
        <taxon>Pentapetalae</taxon>
        <taxon>asterids</taxon>
        <taxon>campanulids</taxon>
        <taxon>Asterales</taxon>
        <taxon>Asteraceae</taxon>
        <taxon>Cichorioideae</taxon>
        <taxon>Cichorieae</taxon>
        <taxon>Lactucinae</taxon>
        <taxon>Lactuca</taxon>
    </lineage>
</organism>
<dbReference type="GO" id="GO:0045338">
    <property type="term" value="P:farnesyl diphosphate metabolic process"/>
    <property type="evidence" value="ECO:0007669"/>
    <property type="project" value="InterPro"/>
</dbReference>